<dbReference type="GO" id="GO:0046982">
    <property type="term" value="F:protein heterodimerization activity"/>
    <property type="evidence" value="ECO:0007669"/>
    <property type="project" value="InterPro"/>
</dbReference>
<sequence>MPPPKKKLGHPSELPPEPAPDYEGDETFLRRVHHVLLEVEVLEGVLQCPDSGRQFPISRGIPNM</sequence>
<proteinExistence type="inferred from homology"/>
<protein>
    <recommendedName>
        <fullName evidence="2">Multifunctional methyltransferase subunit TRM112-like protein</fullName>
    </recommendedName>
    <alternativeName>
        <fullName evidence="3">tRNA methyltransferase 112 homolog</fullName>
    </alternativeName>
</protein>
<evidence type="ECO:0000313" key="6">
    <source>
        <dbReference type="Proteomes" id="UP000694552"/>
    </source>
</evidence>
<dbReference type="AlphaFoldDB" id="A0A8C8AG85"/>
<reference evidence="5" key="1">
    <citation type="submission" date="2025-08" db="UniProtKB">
        <authorList>
            <consortium name="Ensembl"/>
        </authorList>
    </citation>
    <scope>IDENTIFICATION</scope>
</reference>
<evidence type="ECO:0000256" key="3">
    <source>
        <dbReference type="ARBA" id="ARBA00030516"/>
    </source>
</evidence>
<organism evidence="5 6">
    <name type="scientific">Otus sunia</name>
    <name type="common">Oriental scops-owl</name>
    <dbReference type="NCBI Taxonomy" id="257818"/>
    <lineage>
        <taxon>Eukaryota</taxon>
        <taxon>Metazoa</taxon>
        <taxon>Chordata</taxon>
        <taxon>Craniata</taxon>
        <taxon>Vertebrata</taxon>
        <taxon>Euteleostomi</taxon>
        <taxon>Archelosauria</taxon>
        <taxon>Archosauria</taxon>
        <taxon>Dinosauria</taxon>
        <taxon>Saurischia</taxon>
        <taxon>Theropoda</taxon>
        <taxon>Coelurosauria</taxon>
        <taxon>Aves</taxon>
        <taxon>Neognathae</taxon>
        <taxon>Neoaves</taxon>
        <taxon>Telluraves</taxon>
        <taxon>Strigiformes</taxon>
        <taxon>Strigidae</taxon>
        <taxon>Otus</taxon>
    </lineage>
</organism>
<dbReference type="PANTHER" id="PTHR12773">
    <property type="entry name" value="UPF0315 PROTEIN-RELATED"/>
    <property type="match status" value="1"/>
</dbReference>
<dbReference type="PANTHER" id="PTHR12773:SF0">
    <property type="entry name" value="MULTIFUNCTIONAL METHYLTRANSFERASE SUBUNIT TRM112-LIKE PROTEIN"/>
    <property type="match status" value="1"/>
</dbReference>
<comment type="similarity">
    <text evidence="1">Belongs to the TRM112 family.</text>
</comment>
<dbReference type="InterPro" id="IPR039127">
    <property type="entry name" value="Trm112"/>
</dbReference>
<evidence type="ECO:0000256" key="1">
    <source>
        <dbReference type="ARBA" id="ARBA00007980"/>
    </source>
</evidence>
<dbReference type="Pfam" id="PF03966">
    <property type="entry name" value="Trm112p"/>
    <property type="match status" value="1"/>
</dbReference>
<dbReference type="InterPro" id="IPR005651">
    <property type="entry name" value="Trm112-like"/>
</dbReference>
<dbReference type="Gene3D" id="2.20.25.10">
    <property type="match status" value="1"/>
</dbReference>
<keyword evidence="6" id="KW-1185">Reference proteome</keyword>
<dbReference type="Ensembl" id="ENSOSUT00000005309.1">
    <property type="protein sequence ID" value="ENSOSUP00000005123.1"/>
    <property type="gene ID" value="ENSOSUG00000003810.1"/>
</dbReference>
<reference evidence="5" key="2">
    <citation type="submission" date="2025-09" db="UniProtKB">
        <authorList>
            <consortium name="Ensembl"/>
        </authorList>
    </citation>
    <scope>IDENTIFICATION</scope>
</reference>
<dbReference type="Proteomes" id="UP000694552">
    <property type="component" value="Unplaced"/>
</dbReference>
<evidence type="ECO:0000313" key="5">
    <source>
        <dbReference type="Ensembl" id="ENSOSUP00000005123.1"/>
    </source>
</evidence>
<dbReference type="SUPFAM" id="SSF158997">
    <property type="entry name" value="Trm112p-like"/>
    <property type="match status" value="1"/>
</dbReference>
<evidence type="ECO:0000256" key="4">
    <source>
        <dbReference type="SAM" id="MobiDB-lite"/>
    </source>
</evidence>
<evidence type="ECO:0000256" key="2">
    <source>
        <dbReference type="ARBA" id="ARBA00019989"/>
    </source>
</evidence>
<accession>A0A8C8AG85</accession>
<dbReference type="GO" id="GO:0030488">
    <property type="term" value="P:tRNA methylation"/>
    <property type="evidence" value="ECO:0007669"/>
    <property type="project" value="TreeGrafter"/>
</dbReference>
<name>A0A8C8AG85_9STRI</name>
<feature type="region of interest" description="Disordered" evidence="4">
    <location>
        <begin position="1"/>
        <end position="24"/>
    </location>
</feature>
<dbReference type="GO" id="GO:0070476">
    <property type="term" value="P:rRNA (guanine-N7)-methylation"/>
    <property type="evidence" value="ECO:0007669"/>
    <property type="project" value="TreeGrafter"/>
</dbReference>